<feature type="chain" id="PRO_5036790052" description="3D domain-containing protein" evidence="1">
    <location>
        <begin position="19"/>
        <end position="167"/>
    </location>
</feature>
<gene>
    <name evidence="2" type="ORF">H8S84_15770</name>
</gene>
<evidence type="ECO:0000256" key="1">
    <source>
        <dbReference type="SAM" id="SignalP"/>
    </source>
</evidence>
<organism evidence="2 3">
    <name type="scientific">Pontibacter cellulosilyticus</name>
    <dbReference type="NCBI Taxonomy" id="1720253"/>
    <lineage>
        <taxon>Bacteria</taxon>
        <taxon>Pseudomonadati</taxon>
        <taxon>Bacteroidota</taxon>
        <taxon>Cytophagia</taxon>
        <taxon>Cytophagales</taxon>
        <taxon>Hymenobacteraceae</taxon>
        <taxon>Pontibacter</taxon>
    </lineage>
</organism>
<keyword evidence="3" id="KW-1185">Reference proteome</keyword>
<accession>A0A923NAE7</accession>
<dbReference type="Proteomes" id="UP000603640">
    <property type="component" value="Unassembled WGS sequence"/>
</dbReference>
<feature type="signal peptide" evidence="1">
    <location>
        <begin position="1"/>
        <end position="18"/>
    </location>
</feature>
<dbReference type="RefSeq" id="WP_187068339.1">
    <property type="nucleotide sequence ID" value="NZ_JACRVF010000005.1"/>
</dbReference>
<dbReference type="AlphaFoldDB" id="A0A923NAE7"/>
<dbReference type="CDD" id="cd22784">
    <property type="entry name" value="DPBB_MltA_YuiC-like"/>
    <property type="match status" value="1"/>
</dbReference>
<evidence type="ECO:0008006" key="4">
    <source>
        <dbReference type="Google" id="ProtNLM"/>
    </source>
</evidence>
<dbReference type="EMBL" id="JACRVF010000005">
    <property type="protein sequence ID" value="MBC5994306.1"/>
    <property type="molecule type" value="Genomic_DNA"/>
</dbReference>
<name>A0A923NAE7_9BACT</name>
<comment type="caution">
    <text evidence="2">The sequence shown here is derived from an EMBL/GenBank/DDBJ whole genome shotgun (WGS) entry which is preliminary data.</text>
</comment>
<protein>
    <recommendedName>
        <fullName evidence="4">3D domain-containing protein</fullName>
    </recommendedName>
</protein>
<keyword evidence="1" id="KW-0732">Signal</keyword>
<evidence type="ECO:0000313" key="2">
    <source>
        <dbReference type="EMBL" id="MBC5994306.1"/>
    </source>
</evidence>
<evidence type="ECO:0000313" key="3">
    <source>
        <dbReference type="Proteomes" id="UP000603640"/>
    </source>
</evidence>
<sequence length="167" mass="18894">MFRIKLLAAMLSMTVAMAEEFSFFTADSHNPKIEEKELGWPPEETSQTDLELPAPPATITVKASIYHPEPGQTDTTPYITADGSRISKRNPKKHRWIAVSRDLHSKWGGSLSFGDSLWVTGISDELDGVYVVRDIMNRRMRKQIDLLVGRNDHIMGIWKNVQVAKLD</sequence>
<proteinExistence type="predicted"/>
<reference evidence="2" key="1">
    <citation type="submission" date="2020-08" db="EMBL/GenBank/DDBJ databases">
        <title>Pontibacter sp. SD6 16S ribosomal RNA gene Genome sequencing and assembly.</title>
        <authorList>
            <person name="Kang M."/>
        </authorList>
    </citation>
    <scope>NUCLEOTIDE SEQUENCE</scope>
    <source>
        <strain evidence="2">SD6</strain>
    </source>
</reference>